<dbReference type="Proteomes" id="UP000318878">
    <property type="component" value="Unassembled WGS sequence"/>
</dbReference>
<evidence type="ECO:0000313" key="2">
    <source>
        <dbReference type="Proteomes" id="UP000318878"/>
    </source>
</evidence>
<sequence length="387" mass="44485">MNRKAIVTVVTRNYLHFALALADSARRHHDDVDIYVCLADRPPVDLASLNEDVTFFFADELEIPQWRRFCFQYTPFELSCSLKPFAVQHVLAKGYEEVIYLDSDMRIYGRLDEVFAALSQHSIVLTPHLLKPFPEDDKLPGEKLFLMAGTYNGGFFAVRNDDNSNQFIAWWRARMMSDGHKDLTGSIFTDQKWLSLVPGLFDNVMLLRNPGYNTGHWTFPQFALTTDSDGQPLIGGRPIVLFHFSNFNPSTPEEFNRCQTRFTLDSLPPLIPMVAEYHAVVAAKNELQCDDWGCAFTQVNDGSQIHPGWREAIRRNDPFFEGVEDPFDVQSDPQILAKFRAIEGNSHKWRNDWRLNPALVFPTPSSRPMKHRFKSFLHKIGLRKKVA</sequence>
<dbReference type="OrthoDB" id="186344at2"/>
<dbReference type="InterPro" id="IPR029044">
    <property type="entry name" value="Nucleotide-diphossugar_trans"/>
</dbReference>
<proteinExistence type="predicted"/>
<accession>A0A5C5UWV2</accession>
<dbReference type="RefSeq" id="WP_146435652.1">
    <property type="nucleotide sequence ID" value="NZ_SJPF01000005.1"/>
</dbReference>
<dbReference type="AlphaFoldDB" id="A0A5C5UWV2"/>
<evidence type="ECO:0008006" key="3">
    <source>
        <dbReference type="Google" id="ProtNLM"/>
    </source>
</evidence>
<evidence type="ECO:0000313" key="1">
    <source>
        <dbReference type="EMBL" id="TWT30856.1"/>
    </source>
</evidence>
<reference evidence="1 2" key="1">
    <citation type="submission" date="2019-02" db="EMBL/GenBank/DDBJ databases">
        <title>Deep-cultivation of Planctomycetes and their phenomic and genomic characterization uncovers novel biology.</title>
        <authorList>
            <person name="Wiegand S."/>
            <person name="Jogler M."/>
            <person name="Boedeker C."/>
            <person name="Pinto D."/>
            <person name="Vollmers J."/>
            <person name="Rivas-Marin E."/>
            <person name="Kohn T."/>
            <person name="Peeters S.H."/>
            <person name="Heuer A."/>
            <person name="Rast P."/>
            <person name="Oberbeckmann S."/>
            <person name="Bunk B."/>
            <person name="Jeske O."/>
            <person name="Meyerdierks A."/>
            <person name="Storesund J.E."/>
            <person name="Kallscheuer N."/>
            <person name="Luecker S."/>
            <person name="Lage O.M."/>
            <person name="Pohl T."/>
            <person name="Merkel B.J."/>
            <person name="Hornburger P."/>
            <person name="Mueller R.-W."/>
            <person name="Bruemmer F."/>
            <person name="Labrenz M."/>
            <person name="Spormann A.M."/>
            <person name="Op Den Camp H."/>
            <person name="Overmann J."/>
            <person name="Amann R."/>
            <person name="Jetten M.S.M."/>
            <person name="Mascher T."/>
            <person name="Medema M.H."/>
            <person name="Devos D.P."/>
            <person name="Kaster A.-K."/>
            <person name="Ovreas L."/>
            <person name="Rohde M."/>
            <person name="Galperin M.Y."/>
            <person name="Jogler C."/>
        </authorList>
    </citation>
    <scope>NUCLEOTIDE SEQUENCE [LARGE SCALE GENOMIC DNA]</scope>
    <source>
        <strain evidence="1 2">Enr8</strain>
    </source>
</reference>
<dbReference type="EMBL" id="SJPF01000005">
    <property type="protein sequence ID" value="TWT30856.1"/>
    <property type="molecule type" value="Genomic_DNA"/>
</dbReference>
<comment type="caution">
    <text evidence="1">The sequence shown here is derived from an EMBL/GenBank/DDBJ whole genome shotgun (WGS) entry which is preliminary data.</text>
</comment>
<gene>
    <name evidence="1" type="ORF">Enr8_43820</name>
</gene>
<dbReference type="Gene3D" id="3.90.550.10">
    <property type="entry name" value="Spore Coat Polysaccharide Biosynthesis Protein SpsA, Chain A"/>
    <property type="match status" value="1"/>
</dbReference>
<organism evidence="1 2">
    <name type="scientific">Blastopirellula retiformator</name>
    <dbReference type="NCBI Taxonomy" id="2527970"/>
    <lineage>
        <taxon>Bacteria</taxon>
        <taxon>Pseudomonadati</taxon>
        <taxon>Planctomycetota</taxon>
        <taxon>Planctomycetia</taxon>
        <taxon>Pirellulales</taxon>
        <taxon>Pirellulaceae</taxon>
        <taxon>Blastopirellula</taxon>
    </lineage>
</organism>
<keyword evidence="2" id="KW-1185">Reference proteome</keyword>
<name>A0A5C5UWV2_9BACT</name>
<protein>
    <recommendedName>
        <fullName evidence="3">Glycosyl transferase family 8</fullName>
    </recommendedName>
</protein>
<dbReference type="SUPFAM" id="SSF53448">
    <property type="entry name" value="Nucleotide-diphospho-sugar transferases"/>
    <property type="match status" value="1"/>
</dbReference>